<dbReference type="Gramene" id="KQL09056">
    <property type="protein sequence ID" value="KQL09056"/>
    <property type="gene ID" value="SETIT_007810mg"/>
</dbReference>
<reference evidence="2" key="1">
    <citation type="journal article" date="2012" name="Nat. Biotechnol.">
        <title>Reference genome sequence of the model plant Setaria.</title>
        <authorList>
            <person name="Bennetzen J.L."/>
            <person name="Schmutz J."/>
            <person name="Wang H."/>
            <person name="Percifield R."/>
            <person name="Hawkins J."/>
            <person name="Pontaroli A.C."/>
            <person name="Estep M."/>
            <person name="Feng L."/>
            <person name="Vaughn J.N."/>
            <person name="Grimwood J."/>
            <person name="Jenkins J."/>
            <person name="Barry K."/>
            <person name="Lindquist E."/>
            <person name="Hellsten U."/>
            <person name="Deshpande S."/>
            <person name="Wang X."/>
            <person name="Wu X."/>
            <person name="Mitros T."/>
            <person name="Triplett J."/>
            <person name="Yang X."/>
            <person name="Ye C.Y."/>
            <person name="Mauro-Herrera M."/>
            <person name="Wang L."/>
            <person name="Li P."/>
            <person name="Sharma M."/>
            <person name="Sharma R."/>
            <person name="Ronald P.C."/>
            <person name="Panaud O."/>
            <person name="Kellogg E.A."/>
            <person name="Brutnell T.P."/>
            <person name="Doust A.N."/>
            <person name="Tuskan G.A."/>
            <person name="Rokhsar D."/>
            <person name="Devos K.M."/>
        </authorList>
    </citation>
    <scope>NUCLEOTIDE SEQUENCE [LARGE SCALE GENOMIC DNA]</scope>
    <source>
        <strain evidence="2">cv. Yugu1</strain>
    </source>
</reference>
<protein>
    <submittedName>
        <fullName evidence="1">Uncharacterized protein</fullName>
    </submittedName>
</protein>
<name>K3Y0U9_SETIT</name>
<reference evidence="1" key="2">
    <citation type="submission" date="2018-08" db="UniProtKB">
        <authorList>
            <consortium name="EnsemblPlants"/>
        </authorList>
    </citation>
    <scope>IDENTIFICATION</scope>
    <source>
        <strain evidence="1">Yugu1</strain>
    </source>
</reference>
<proteinExistence type="predicted"/>
<dbReference type="InParanoid" id="K3Y0U9"/>
<accession>K3Y0U9</accession>
<dbReference type="AlphaFoldDB" id="K3Y0U9"/>
<dbReference type="EnsemblPlants" id="KQL09056">
    <property type="protein sequence ID" value="KQL09056"/>
    <property type="gene ID" value="SETIT_007810mg"/>
</dbReference>
<dbReference type="HOGENOM" id="CLU_3145316_0_0_1"/>
<dbReference type="EMBL" id="AGNK02002176">
    <property type="status" value="NOT_ANNOTATED_CDS"/>
    <property type="molecule type" value="Genomic_DNA"/>
</dbReference>
<dbReference type="Proteomes" id="UP000004995">
    <property type="component" value="Unassembled WGS sequence"/>
</dbReference>
<organism evidence="1 2">
    <name type="scientific">Setaria italica</name>
    <name type="common">Foxtail millet</name>
    <name type="synonym">Panicum italicum</name>
    <dbReference type="NCBI Taxonomy" id="4555"/>
    <lineage>
        <taxon>Eukaryota</taxon>
        <taxon>Viridiplantae</taxon>
        <taxon>Streptophyta</taxon>
        <taxon>Embryophyta</taxon>
        <taxon>Tracheophyta</taxon>
        <taxon>Spermatophyta</taxon>
        <taxon>Magnoliopsida</taxon>
        <taxon>Liliopsida</taxon>
        <taxon>Poales</taxon>
        <taxon>Poaceae</taxon>
        <taxon>PACMAD clade</taxon>
        <taxon>Panicoideae</taxon>
        <taxon>Panicodae</taxon>
        <taxon>Paniceae</taxon>
        <taxon>Cenchrinae</taxon>
        <taxon>Setaria</taxon>
    </lineage>
</organism>
<sequence length="49" mass="5862">MSLCHMSSQKQVYLLPTKYMQTKHFKTLQVEFTTVKIQKLKNSMTFLHN</sequence>
<keyword evidence="2" id="KW-1185">Reference proteome</keyword>
<evidence type="ECO:0000313" key="1">
    <source>
        <dbReference type="EnsemblPlants" id="KQL09056"/>
    </source>
</evidence>
<evidence type="ECO:0000313" key="2">
    <source>
        <dbReference type="Proteomes" id="UP000004995"/>
    </source>
</evidence>